<feature type="compositionally biased region" description="Low complexity" evidence="3">
    <location>
        <begin position="249"/>
        <end position="260"/>
    </location>
</feature>
<keyword evidence="2" id="KW-0268">Exocytosis</keyword>
<evidence type="ECO:0000256" key="2">
    <source>
        <dbReference type="ARBA" id="ARBA00022483"/>
    </source>
</evidence>
<feature type="region of interest" description="Disordered" evidence="3">
    <location>
        <begin position="469"/>
        <end position="492"/>
    </location>
</feature>
<dbReference type="InterPro" id="IPR035892">
    <property type="entry name" value="C2_domain_sf"/>
</dbReference>
<organism evidence="5 6">
    <name type="scientific">Penaeus vannamei</name>
    <name type="common">Whiteleg shrimp</name>
    <name type="synonym">Litopenaeus vannamei</name>
    <dbReference type="NCBI Taxonomy" id="6689"/>
    <lineage>
        <taxon>Eukaryota</taxon>
        <taxon>Metazoa</taxon>
        <taxon>Ecdysozoa</taxon>
        <taxon>Arthropoda</taxon>
        <taxon>Crustacea</taxon>
        <taxon>Multicrustacea</taxon>
        <taxon>Malacostraca</taxon>
        <taxon>Eumalacostraca</taxon>
        <taxon>Eucarida</taxon>
        <taxon>Decapoda</taxon>
        <taxon>Dendrobranchiata</taxon>
        <taxon>Penaeoidea</taxon>
        <taxon>Penaeidae</taxon>
        <taxon>Penaeus</taxon>
    </lineage>
</organism>
<comment type="similarity">
    <text evidence="1">Belongs to the unc-13 family.</text>
</comment>
<dbReference type="Pfam" id="PF00168">
    <property type="entry name" value="C2"/>
    <property type="match status" value="2"/>
</dbReference>
<evidence type="ECO:0000256" key="1">
    <source>
        <dbReference type="ARBA" id="ARBA00005823"/>
    </source>
</evidence>
<feature type="domain" description="C2" evidence="4">
    <location>
        <begin position="172"/>
        <end position="421"/>
    </location>
</feature>
<keyword evidence="6" id="KW-1185">Reference proteome</keyword>
<feature type="region of interest" description="Disordered" evidence="3">
    <location>
        <begin position="222"/>
        <end position="287"/>
    </location>
</feature>
<evidence type="ECO:0000256" key="3">
    <source>
        <dbReference type="SAM" id="MobiDB-lite"/>
    </source>
</evidence>
<dbReference type="EMBL" id="QCYY01002593">
    <property type="protein sequence ID" value="ROT69256.1"/>
    <property type="molecule type" value="Genomic_DNA"/>
</dbReference>
<accession>A0A3R7PF02</accession>
<feature type="compositionally biased region" description="Basic residues" evidence="3">
    <location>
        <begin position="469"/>
        <end position="478"/>
    </location>
</feature>
<reference evidence="5 6" key="1">
    <citation type="submission" date="2018-04" db="EMBL/GenBank/DDBJ databases">
        <authorList>
            <person name="Zhang X."/>
            <person name="Yuan J."/>
            <person name="Li F."/>
            <person name="Xiang J."/>
        </authorList>
    </citation>
    <scope>NUCLEOTIDE SEQUENCE [LARGE SCALE GENOMIC DNA]</scope>
    <source>
        <tissue evidence="5">Muscle</tissue>
    </source>
</reference>
<dbReference type="GO" id="GO:0099503">
    <property type="term" value="C:secretory vesicle"/>
    <property type="evidence" value="ECO:0007669"/>
    <property type="project" value="TreeGrafter"/>
</dbReference>
<dbReference type="InterPro" id="IPR052095">
    <property type="entry name" value="UNC-13_domain"/>
</dbReference>
<dbReference type="PANTHER" id="PTHR45999:SF4">
    <property type="entry name" value="UNC-13-4A, ISOFORM B"/>
    <property type="match status" value="1"/>
</dbReference>
<gene>
    <name evidence="5" type="ORF">C7M84_012572</name>
</gene>
<dbReference type="GO" id="GO:0006887">
    <property type="term" value="P:exocytosis"/>
    <property type="evidence" value="ECO:0007669"/>
    <property type="project" value="UniProtKB-KW"/>
</dbReference>
<dbReference type="AlphaFoldDB" id="A0A3R7PF02"/>
<evidence type="ECO:0000313" key="6">
    <source>
        <dbReference type="Proteomes" id="UP000283509"/>
    </source>
</evidence>
<evidence type="ECO:0000313" key="5">
    <source>
        <dbReference type="EMBL" id="ROT69256.1"/>
    </source>
</evidence>
<dbReference type="OrthoDB" id="7976202at2759"/>
<dbReference type="PROSITE" id="PS50004">
    <property type="entry name" value="C2"/>
    <property type="match status" value="1"/>
</dbReference>
<protein>
    <submittedName>
        <fullName evidence="5">BAI1-associated protein 3</fullName>
    </submittedName>
</protein>
<proteinExistence type="inferred from homology"/>
<dbReference type="CDD" id="cd08676">
    <property type="entry name" value="C2A_Munc13-like"/>
    <property type="match status" value="1"/>
</dbReference>
<dbReference type="InterPro" id="IPR000008">
    <property type="entry name" value="C2_dom"/>
</dbReference>
<dbReference type="Proteomes" id="UP000283509">
    <property type="component" value="Unassembled WGS sequence"/>
</dbReference>
<dbReference type="PANTHER" id="PTHR45999">
    <property type="entry name" value="UNC-13-4A, ISOFORM B"/>
    <property type="match status" value="1"/>
</dbReference>
<dbReference type="SUPFAM" id="SSF49562">
    <property type="entry name" value="C2 domain (Calcium/lipid-binding domain, CaLB)"/>
    <property type="match status" value="2"/>
</dbReference>
<dbReference type="Gene3D" id="2.60.40.150">
    <property type="entry name" value="C2 domain"/>
    <property type="match status" value="1"/>
</dbReference>
<evidence type="ECO:0000259" key="4">
    <source>
        <dbReference type="PROSITE" id="PS50004"/>
    </source>
</evidence>
<comment type="caution">
    <text evidence="5">The sequence shown here is derived from an EMBL/GenBank/DDBJ whole genome shotgun (WGS) entry which is preliminary data.</text>
</comment>
<sequence length="727" mass="82269">MPFLSPHSFPPFLTLFLSYSLPPSPTLSSSLPFSLSLFLPFARPFTASHQPSAENLEHSYNNRVFRSLPFPNSKVSEQDNGWLEQFTTLGWRHSEALRTLKASGRQGSRDIAPETLASIRRNEFRPSKAEMEALYVEVLYTVFHKVGAQQGDKREHTEDLPRYAQAAFHIDPQDHARLQAVAQEEKPPILVLNLVVVEAENLEAKDPNGFSDPYCMLGIQPAMQQGLPGSPRDVYGIAQGSPPPDSPRVRQQVSLSSRSSCETEGENDLERSGSCESPKPFSKESLRKHHSMARLNLDCLKTPDARLDSPREKLKKRPSFRLSFKRKPAEPKKERVEHRDSLSNAIPAKIIRATSVKPHTLNPRWSEKFRLDIDDINYDILHLDIWDHDDESSVFDVVSKLNEVKGVKGLGRFFKQIAQSARAGGGQDDFLGCVNVPLQVGAVWGVLRERSGQVGVAWGRSGRHHVLGRRAERRRRGHPAPARHPGRPHAPQQAICRWTAAARTHTHKPLDHRVLHRLLMAVHDLWDTETLSKEEEEMLADSYTNFLEHSLTEVRRHRDVFPTPSKTHAIRLDALLRCLALLAESRSYWKVCPFHKEGCGESWRPSRREPSNDTIVPFLSHVLRHSLSFPSWSTNPISTPSSPRLSPLPSSRRLLFLIPLPSRRPSLCCFSSPLRRLSHPRAHPTTHVPWASSESCGCLVLSIFILFFSLIYFPPMQSFPRTSLACH</sequence>
<dbReference type="SMART" id="SM00239">
    <property type="entry name" value="C2"/>
    <property type="match status" value="1"/>
</dbReference>
<name>A0A3R7PF02_PENVA</name>
<reference evidence="5 6" key="2">
    <citation type="submission" date="2019-01" db="EMBL/GenBank/DDBJ databases">
        <title>The decoding of complex shrimp genome reveals the adaptation for benthos swimmer, frequently molting mechanism and breeding impact on genome.</title>
        <authorList>
            <person name="Sun Y."/>
            <person name="Gao Y."/>
            <person name="Yu Y."/>
        </authorList>
    </citation>
    <scope>NUCLEOTIDE SEQUENCE [LARGE SCALE GENOMIC DNA]</scope>
    <source>
        <tissue evidence="5">Muscle</tissue>
    </source>
</reference>